<comment type="caution">
    <text evidence="1">The sequence shown here is derived from an EMBL/GenBank/DDBJ whole genome shotgun (WGS) entry which is preliminary data.</text>
</comment>
<dbReference type="EMBL" id="SMLK01000005">
    <property type="protein sequence ID" value="TFY98896.1"/>
    <property type="molecule type" value="Genomic_DNA"/>
</dbReference>
<protein>
    <submittedName>
        <fullName evidence="1">Uncharacterized protein</fullName>
    </submittedName>
</protein>
<organism evidence="1 2">
    <name type="scientific">Ramlibacter humi</name>
    <dbReference type="NCBI Taxonomy" id="2530451"/>
    <lineage>
        <taxon>Bacteria</taxon>
        <taxon>Pseudomonadati</taxon>
        <taxon>Pseudomonadota</taxon>
        <taxon>Betaproteobacteria</taxon>
        <taxon>Burkholderiales</taxon>
        <taxon>Comamonadaceae</taxon>
        <taxon>Ramlibacter</taxon>
    </lineage>
</organism>
<gene>
    <name evidence="1" type="ORF">EZ216_15110</name>
</gene>
<sequence length="100" mass="10702">MDAEWRLARGQQLVRPASTGDEFFCAAGSVRVQFTGGAIPMPARVLHAGQSLRAAGAGIFTAEALVKGHGRFMAAREAGGETAPPKRNSLRLWGRRLLWG</sequence>
<evidence type="ECO:0000313" key="2">
    <source>
        <dbReference type="Proteomes" id="UP000297839"/>
    </source>
</evidence>
<accession>A0A4Z0BHT6</accession>
<evidence type="ECO:0000313" key="1">
    <source>
        <dbReference type="EMBL" id="TFY98896.1"/>
    </source>
</evidence>
<proteinExistence type="predicted"/>
<dbReference type="AlphaFoldDB" id="A0A4Z0BHT6"/>
<reference evidence="1 2" key="1">
    <citation type="submission" date="2019-03" db="EMBL/GenBank/DDBJ databases">
        <title>Ramlibacter sp. 18x22-1, whole genome shotgun sequence.</title>
        <authorList>
            <person name="Zhang X."/>
            <person name="Feng G."/>
            <person name="Zhu H."/>
        </authorList>
    </citation>
    <scope>NUCLEOTIDE SEQUENCE [LARGE SCALE GENOMIC DNA]</scope>
    <source>
        <strain evidence="1 2">18x22-1</strain>
    </source>
</reference>
<dbReference type="RefSeq" id="WP_135250615.1">
    <property type="nucleotide sequence ID" value="NZ_SMLK01000005.1"/>
</dbReference>
<name>A0A4Z0BHT6_9BURK</name>
<dbReference type="Proteomes" id="UP000297839">
    <property type="component" value="Unassembled WGS sequence"/>
</dbReference>
<keyword evidence="2" id="KW-1185">Reference proteome</keyword>